<reference evidence="8" key="1">
    <citation type="submission" date="2024-03" db="EMBL/GenBank/DDBJ databases">
        <title>WGS assembly of Saponaria officinalis var. Norfolk2.</title>
        <authorList>
            <person name="Jenkins J."/>
            <person name="Shu S."/>
            <person name="Grimwood J."/>
            <person name="Barry K."/>
            <person name="Goodstein D."/>
            <person name="Schmutz J."/>
            <person name="Leebens-Mack J."/>
            <person name="Osbourn A."/>
        </authorList>
    </citation>
    <scope>NUCLEOTIDE SEQUENCE [LARGE SCALE GENOMIC DNA]</scope>
    <source>
        <strain evidence="8">JIC</strain>
    </source>
</reference>
<dbReference type="Gene3D" id="3.30.730.10">
    <property type="entry name" value="AP2/ERF domain"/>
    <property type="match status" value="1"/>
</dbReference>
<sequence>MYETYMCMYYKEDKKVAKKSRKNEEEEEISSNININNNNNDNDNNNNLNYWEINEENLEGKMKDMLSPMMAGFSREKEMSEIISALSHVVSGETTSSSSSSSSFGATTSYSSFGMKRRFGDYYGGQASNTNFSYSSLAPKDTPTHQIPIATATTTSTIGVGPTYSQGFEPRVVTEQQQQQEQQPIRQKYRGVRQRPWGKWAAEIRDPYKAARVWLGTFDTAESAARAYDEAALRFRGSKAKLNFPENVSLHNPPTTIPTTTHFPTSVSPTTLLRPPQTVAPLVQNPPLDPFQGSHDYKDYVNYSRLITGQIDDNQADLGDLGLLDQMLLTSSTQNLPLNSSVSTTTSSILSSSPLIYPTVESLPRGSQPNIDESSGL</sequence>
<dbReference type="Proteomes" id="UP001443914">
    <property type="component" value="Unassembled WGS sequence"/>
</dbReference>
<dbReference type="PANTHER" id="PTHR31190">
    <property type="entry name" value="DNA-BINDING DOMAIN"/>
    <property type="match status" value="1"/>
</dbReference>
<comment type="caution">
    <text evidence="8">The sequence shown here is derived from an EMBL/GenBank/DDBJ whole genome shotgun (WGS) entry which is preliminary data.</text>
</comment>
<dbReference type="GO" id="GO:0005634">
    <property type="term" value="C:nucleus"/>
    <property type="evidence" value="ECO:0007669"/>
    <property type="project" value="UniProtKB-SubCell"/>
</dbReference>
<dbReference type="AlphaFoldDB" id="A0AAW1H4Q5"/>
<dbReference type="FunFam" id="3.30.730.10:FF:000001">
    <property type="entry name" value="Ethylene-responsive transcription factor 2"/>
    <property type="match status" value="1"/>
</dbReference>
<gene>
    <name evidence="8" type="ORF">RND81_13G208900</name>
</gene>
<dbReference type="Pfam" id="PF00847">
    <property type="entry name" value="AP2"/>
    <property type="match status" value="1"/>
</dbReference>
<dbReference type="InterPro" id="IPR036955">
    <property type="entry name" value="AP2/ERF_dom_sf"/>
</dbReference>
<evidence type="ECO:0000256" key="2">
    <source>
        <dbReference type="ARBA" id="ARBA00023015"/>
    </source>
</evidence>
<evidence type="ECO:0000256" key="1">
    <source>
        <dbReference type="ARBA" id="ARBA00004123"/>
    </source>
</evidence>
<dbReference type="SMART" id="SM00380">
    <property type="entry name" value="AP2"/>
    <property type="match status" value="1"/>
</dbReference>
<dbReference type="InterPro" id="IPR001471">
    <property type="entry name" value="AP2/ERF_dom"/>
</dbReference>
<evidence type="ECO:0000259" key="7">
    <source>
        <dbReference type="PROSITE" id="PS51032"/>
    </source>
</evidence>
<dbReference type="PRINTS" id="PR00367">
    <property type="entry name" value="ETHRSPELEMNT"/>
</dbReference>
<keyword evidence="5" id="KW-0539">Nucleus</keyword>
<keyword evidence="4" id="KW-0804">Transcription</keyword>
<dbReference type="GO" id="GO:0009873">
    <property type="term" value="P:ethylene-activated signaling pathway"/>
    <property type="evidence" value="ECO:0007669"/>
    <property type="project" value="InterPro"/>
</dbReference>
<dbReference type="CDD" id="cd00018">
    <property type="entry name" value="AP2"/>
    <property type="match status" value="1"/>
</dbReference>
<organism evidence="8 9">
    <name type="scientific">Saponaria officinalis</name>
    <name type="common">Common soapwort</name>
    <name type="synonym">Lychnis saponaria</name>
    <dbReference type="NCBI Taxonomy" id="3572"/>
    <lineage>
        <taxon>Eukaryota</taxon>
        <taxon>Viridiplantae</taxon>
        <taxon>Streptophyta</taxon>
        <taxon>Embryophyta</taxon>
        <taxon>Tracheophyta</taxon>
        <taxon>Spermatophyta</taxon>
        <taxon>Magnoliopsida</taxon>
        <taxon>eudicotyledons</taxon>
        <taxon>Gunneridae</taxon>
        <taxon>Pentapetalae</taxon>
        <taxon>Caryophyllales</taxon>
        <taxon>Caryophyllaceae</taxon>
        <taxon>Caryophylleae</taxon>
        <taxon>Saponaria</taxon>
    </lineage>
</organism>
<proteinExistence type="predicted"/>
<evidence type="ECO:0000256" key="3">
    <source>
        <dbReference type="ARBA" id="ARBA00023125"/>
    </source>
</evidence>
<feature type="region of interest" description="Disordered" evidence="6">
    <location>
        <begin position="16"/>
        <end position="42"/>
    </location>
</feature>
<dbReference type="GO" id="GO:0003677">
    <property type="term" value="F:DNA binding"/>
    <property type="evidence" value="ECO:0007669"/>
    <property type="project" value="UniProtKB-KW"/>
</dbReference>
<feature type="compositionally biased region" description="Low complexity" evidence="6">
    <location>
        <begin position="30"/>
        <end position="42"/>
    </location>
</feature>
<dbReference type="GO" id="GO:0003700">
    <property type="term" value="F:DNA-binding transcription factor activity"/>
    <property type="evidence" value="ECO:0007669"/>
    <property type="project" value="InterPro"/>
</dbReference>
<evidence type="ECO:0000256" key="6">
    <source>
        <dbReference type="SAM" id="MobiDB-lite"/>
    </source>
</evidence>
<dbReference type="EMBL" id="JBDFQZ010000013">
    <property type="protein sequence ID" value="KAK9670549.1"/>
    <property type="molecule type" value="Genomic_DNA"/>
</dbReference>
<dbReference type="SUPFAM" id="SSF54171">
    <property type="entry name" value="DNA-binding domain"/>
    <property type="match status" value="1"/>
</dbReference>
<evidence type="ECO:0000313" key="8">
    <source>
        <dbReference type="EMBL" id="KAK9670549.1"/>
    </source>
</evidence>
<keyword evidence="3" id="KW-0238">DNA-binding</keyword>
<dbReference type="PROSITE" id="PS51032">
    <property type="entry name" value="AP2_ERF"/>
    <property type="match status" value="1"/>
</dbReference>
<dbReference type="InterPro" id="IPR044808">
    <property type="entry name" value="ERF_plant"/>
</dbReference>
<evidence type="ECO:0000256" key="5">
    <source>
        <dbReference type="ARBA" id="ARBA00023242"/>
    </source>
</evidence>
<accession>A0AAW1H4Q5</accession>
<dbReference type="PANTHER" id="PTHR31190:SF473">
    <property type="entry name" value="OS05G0437100 PROTEIN"/>
    <property type="match status" value="1"/>
</dbReference>
<feature type="domain" description="AP2/ERF" evidence="7">
    <location>
        <begin position="188"/>
        <end position="245"/>
    </location>
</feature>
<comment type="subcellular location">
    <subcellularLocation>
        <location evidence="1">Nucleus</location>
    </subcellularLocation>
</comment>
<evidence type="ECO:0000256" key="4">
    <source>
        <dbReference type="ARBA" id="ARBA00023163"/>
    </source>
</evidence>
<keyword evidence="9" id="KW-1185">Reference proteome</keyword>
<name>A0AAW1H4Q5_SAPOF</name>
<evidence type="ECO:0000313" key="9">
    <source>
        <dbReference type="Proteomes" id="UP001443914"/>
    </source>
</evidence>
<protein>
    <recommendedName>
        <fullName evidence="7">AP2/ERF domain-containing protein</fullName>
    </recommendedName>
</protein>
<dbReference type="InterPro" id="IPR016177">
    <property type="entry name" value="DNA-bd_dom_sf"/>
</dbReference>
<keyword evidence="2" id="KW-0805">Transcription regulation</keyword>